<dbReference type="Gene3D" id="3.20.20.80">
    <property type="entry name" value="Glycosidases"/>
    <property type="match status" value="1"/>
</dbReference>
<evidence type="ECO:0000313" key="8">
    <source>
        <dbReference type="EMBL" id="AUZ20630.1"/>
    </source>
</evidence>
<keyword evidence="8" id="KW-0858">Xylan degradation</keyword>
<comment type="catalytic activity">
    <reaction evidence="5">
        <text>Endohydrolysis of (1-&gt;4)-beta-D-xylosidic linkages in xylans.</text>
        <dbReference type="EC" id="3.2.1.8"/>
    </reaction>
</comment>
<evidence type="ECO:0000256" key="4">
    <source>
        <dbReference type="ARBA" id="ARBA00023326"/>
    </source>
</evidence>
<dbReference type="EMBL" id="MG719279">
    <property type="protein sequence ID" value="AUZ20630.1"/>
    <property type="molecule type" value="Genomic_DNA"/>
</dbReference>
<sequence>MKKGIVWLIAAALLMCCLTALGESAAATEEALPSLKEIYAGKFDFGSAAPSQAFNDFKLRKIILEQFSILTPENEMKPSALLDSYGSKQLVKETGDETAVAVRFSSPKALLDFAQKNGIKVHGHTLVWHEQTPESFFHEGYEASKPYVSREVMLGRLENYIKSVMEYLDENYPGVVVSWDVVNEAIADGTAAIRKNSNWYKTVGEDYVARAFEYARKYAPEGTLLYYNDYNTATPSKLNGIVKLLESLMAEGNIDGYGFQMHHTLGLPSVQMIGSAVEKIASLGLKLRVSEMDIGMDRYTEQNLQKQAVKYGQIMQVLLQYSEQVEAVEVWGITDRMSWRASSYPLLFDVRLNPKPAFWAVADPESVN</sequence>
<name>A0A3Q8D5T5_9BACT</name>
<reference evidence="8" key="1">
    <citation type="submission" date="2017-12" db="EMBL/GenBank/DDBJ databases">
        <title>Uncultured bacterium Ad_142_N07 contig2 genomic sequence.</title>
        <authorList>
            <person name="Lee K.-T."/>
            <person name="Kim J.-Y."/>
            <person name="Kim Y.-J."/>
            <person name="Ahn J.-H."/>
            <person name="Park M.-N."/>
            <person name="Kim J.-H."/>
            <person name="Kim T.-H."/>
        </authorList>
    </citation>
    <scope>NUCLEOTIDE SEQUENCE</scope>
</reference>
<dbReference type="GO" id="GO:0031176">
    <property type="term" value="F:endo-1,4-beta-xylanase activity"/>
    <property type="evidence" value="ECO:0007669"/>
    <property type="project" value="UniProtKB-EC"/>
</dbReference>
<evidence type="ECO:0000256" key="6">
    <source>
        <dbReference type="SAM" id="SignalP"/>
    </source>
</evidence>
<dbReference type="PROSITE" id="PS51760">
    <property type="entry name" value="GH10_2"/>
    <property type="match status" value="1"/>
</dbReference>
<dbReference type="InterPro" id="IPR017853">
    <property type="entry name" value="GH"/>
</dbReference>
<evidence type="ECO:0000256" key="5">
    <source>
        <dbReference type="RuleBase" id="RU361174"/>
    </source>
</evidence>
<dbReference type="InterPro" id="IPR001000">
    <property type="entry name" value="GH10_dom"/>
</dbReference>
<dbReference type="SUPFAM" id="SSF51445">
    <property type="entry name" value="(Trans)glycosidases"/>
    <property type="match status" value="1"/>
</dbReference>
<keyword evidence="2 5" id="KW-0119">Carbohydrate metabolism</keyword>
<dbReference type="AlphaFoldDB" id="A0A3Q8D5T5"/>
<keyword evidence="3 5" id="KW-0326">Glycosidase</keyword>
<proteinExistence type="inferred from homology"/>
<dbReference type="GO" id="GO:0045493">
    <property type="term" value="P:xylan catabolic process"/>
    <property type="evidence" value="ECO:0007669"/>
    <property type="project" value="UniProtKB-KW"/>
</dbReference>
<organism evidence="8">
    <name type="scientific">uncultured bacterium Ad_142_N07</name>
    <dbReference type="NCBI Taxonomy" id="1489286"/>
    <lineage>
        <taxon>Bacteria</taxon>
        <taxon>environmental samples</taxon>
    </lineage>
</organism>
<keyword evidence="4 5" id="KW-0624">Polysaccharide degradation</keyword>
<accession>A0A3Q8D5T5</accession>
<evidence type="ECO:0000256" key="3">
    <source>
        <dbReference type="ARBA" id="ARBA00023295"/>
    </source>
</evidence>
<keyword evidence="6" id="KW-0732">Signal</keyword>
<dbReference type="SMART" id="SM00633">
    <property type="entry name" value="Glyco_10"/>
    <property type="match status" value="1"/>
</dbReference>
<evidence type="ECO:0000256" key="2">
    <source>
        <dbReference type="ARBA" id="ARBA00023277"/>
    </source>
</evidence>
<feature type="domain" description="GH10" evidence="7">
    <location>
        <begin position="29"/>
        <end position="364"/>
    </location>
</feature>
<dbReference type="EC" id="3.2.1.8" evidence="5"/>
<feature type="chain" id="PRO_5018662080" description="Beta-xylanase" evidence="6">
    <location>
        <begin position="23"/>
        <end position="368"/>
    </location>
</feature>
<dbReference type="Pfam" id="PF00331">
    <property type="entry name" value="Glyco_hydro_10"/>
    <property type="match status" value="1"/>
</dbReference>
<protein>
    <recommendedName>
        <fullName evidence="5">Beta-xylanase</fullName>
        <ecNumber evidence="5">3.2.1.8</ecNumber>
    </recommendedName>
</protein>
<evidence type="ECO:0000256" key="1">
    <source>
        <dbReference type="ARBA" id="ARBA00022801"/>
    </source>
</evidence>
<dbReference type="PANTHER" id="PTHR31490">
    <property type="entry name" value="GLYCOSYL HYDROLASE"/>
    <property type="match status" value="1"/>
</dbReference>
<dbReference type="PANTHER" id="PTHR31490:SF90">
    <property type="entry name" value="ENDO-1,4-BETA-XYLANASE A"/>
    <property type="match status" value="1"/>
</dbReference>
<keyword evidence="1 5" id="KW-0378">Hydrolase</keyword>
<dbReference type="InterPro" id="IPR044846">
    <property type="entry name" value="GH10"/>
</dbReference>
<dbReference type="PRINTS" id="PR00134">
    <property type="entry name" value="GLHYDRLASE10"/>
</dbReference>
<evidence type="ECO:0000259" key="7">
    <source>
        <dbReference type="PROSITE" id="PS51760"/>
    </source>
</evidence>
<comment type="similarity">
    <text evidence="5">Belongs to the glycosyl hydrolase 10 (cellulase F) family.</text>
</comment>
<feature type="signal peptide" evidence="6">
    <location>
        <begin position="1"/>
        <end position="22"/>
    </location>
</feature>